<evidence type="ECO:0000313" key="3">
    <source>
        <dbReference type="Proteomes" id="UP000050465"/>
    </source>
</evidence>
<comment type="caution">
    <text evidence="2">The sequence shown here is derived from an EMBL/GenBank/DDBJ whole genome shotgun (WGS) entry which is preliminary data.</text>
</comment>
<organism evidence="2 3">
    <name type="scientific">Phormidesmis priestleyi Ana</name>
    <dbReference type="NCBI Taxonomy" id="1666911"/>
    <lineage>
        <taxon>Bacteria</taxon>
        <taxon>Bacillati</taxon>
        <taxon>Cyanobacteriota</taxon>
        <taxon>Cyanophyceae</taxon>
        <taxon>Leptolyngbyales</taxon>
        <taxon>Leptolyngbyaceae</taxon>
        <taxon>Phormidesmis</taxon>
    </lineage>
</organism>
<dbReference type="EMBL" id="LJZR01000008">
    <property type="protein sequence ID" value="KPQ36166.1"/>
    <property type="molecule type" value="Genomic_DNA"/>
</dbReference>
<dbReference type="Proteomes" id="UP000050465">
    <property type="component" value="Unassembled WGS sequence"/>
</dbReference>
<keyword evidence="1" id="KW-0812">Transmembrane</keyword>
<feature type="transmembrane region" description="Helical" evidence="1">
    <location>
        <begin position="14"/>
        <end position="33"/>
    </location>
</feature>
<dbReference type="AlphaFoldDB" id="A0A0P7YZV5"/>
<reference evidence="2 3" key="1">
    <citation type="submission" date="2015-09" db="EMBL/GenBank/DDBJ databases">
        <title>Identification and resolution of microdiversity through metagenomic sequencing of parallel consortia.</title>
        <authorList>
            <person name="Nelson W.C."/>
            <person name="Romine M.F."/>
            <person name="Lindemann S.R."/>
        </authorList>
    </citation>
    <scope>NUCLEOTIDE SEQUENCE [LARGE SCALE GENOMIC DNA]</scope>
    <source>
        <strain evidence="2">Ana</strain>
    </source>
</reference>
<dbReference type="STRING" id="1666911.HLUCCA11_08100"/>
<keyword evidence="1" id="KW-0472">Membrane</keyword>
<gene>
    <name evidence="2" type="ORF">HLUCCA11_08100</name>
</gene>
<keyword evidence="1" id="KW-1133">Transmembrane helix</keyword>
<evidence type="ECO:0000313" key="2">
    <source>
        <dbReference type="EMBL" id="KPQ36166.1"/>
    </source>
</evidence>
<sequence>MEGVQRKDQVKDSFIVNFLMDLCVCLSHLPLLFKGMSVIQTGFSTFSEVAEN</sequence>
<protein>
    <submittedName>
        <fullName evidence="2">Uncharacterized protein</fullName>
    </submittedName>
</protein>
<evidence type="ECO:0000256" key="1">
    <source>
        <dbReference type="SAM" id="Phobius"/>
    </source>
</evidence>
<proteinExistence type="predicted"/>
<name>A0A0P7YZV5_9CYAN</name>
<accession>A0A0P7YZV5</accession>